<dbReference type="AlphaFoldDB" id="A0A133PJY1"/>
<evidence type="ECO:0008006" key="4">
    <source>
        <dbReference type="Google" id="ProtNLM"/>
    </source>
</evidence>
<feature type="transmembrane region" description="Helical" evidence="1">
    <location>
        <begin position="82"/>
        <end position="103"/>
    </location>
</feature>
<accession>A0A133PJY1</accession>
<feature type="transmembrane region" description="Helical" evidence="1">
    <location>
        <begin position="263"/>
        <end position="284"/>
    </location>
</feature>
<dbReference type="EMBL" id="LRQE01000039">
    <property type="protein sequence ID" value="KXA28864.1"/>
    <property type="molecule type" value="Genomic_DNA"/>
</dbReference>
<organism evidence="2">
    <name type="scientific">Peptoniphilus harei</name>
    <dbReference type="NCBI Taxonomy" id="54005"/>
    <lineage>
        <taxon>Bacteria</taxon>
        <taxon>Bacillati</taxon>
        <taxon>Bacillota</taxon>
        <taxon>Tissierellia</taxon>
        <taxon>Tissierellales</taxon>
        <taxon>Peptoniphilaceae</taxon>
        <taxon>Peptoniphilus</taxon>
    </lineage>
</organism>
<evidence type="ECO:0000313" key="2">
    <source>
        <dbReference type="EMBL" id="KXA28864.1"/>
    </source>
</evidence>
<evidence type="ECO:0000256" key="1">
    <source>
        <dbReference type="SAM" id="Phobius"/>
    </source>
</evidence>
<keyword evidence="1" id="KW-0812">Transmembrane</keyword>
<comment type="caution">
    <text evidence="2">The sequence shown here is derived from an EMBL/GenBank/DDBJ whole genome shotgun (WGS) entry which is preliminary data.</text>
</comment>
<feature type="transmembrane region" description="Helical" evidence="1">
    <location>
        <begin position="201"/>
        <end position="222"/>
    </location>
</feature>
<keyword evidence="1" id="KW-0472">Membrane</keyword>
<proteinExistence type="predicted"/>
<dbReference type="InterPro" id="IPR007163">
    <property type="entry name" value="VCA0040-like"/>
</dbReference>
<reference evidence="2 3" key="1">
    <citation type="submission" date="2016-01" db="EMBL/GenBank/DDBJ databases">
        <authorList>
            <person name="Oliw E.H."/>
        </authorList>
    </citation>
    <scope>NUCLEOTIDE SEQUENCE [LARGE SCALE GENOMIC DNA]</scope>
    <source>
        <strain evidence="2 3">CMW7756A</strain>
    </source>
</reference>
<dbReference type="Pfam" id="PF04018">
    <property type="entry name" value="VCA0040-like"/>
    <property type="match status" value="1"/>
</dbReference>
<evidence type="ECO:0000313" key="3">
    <source>
        <dbReference type="Proteomes" id="UP000070174"/>
    </source>
</evidence>
<gene>
    <name evidence="2" type="ORF">HMPREF3229_01496</name>
</gene>
<protein>
    <recommendedName>
        <fullName evidence="4">DUF368 domain-containing protein</fullName>
    </recommendedName>
</protein>
<dbReference type="PANTHER" id="PTHR37308:SF1">
    <property type="entry name" value="POLYPRENYL-PHOSPHATE TRANSPORTER"/>
    <property type="match status" value="1"/>
</dbReference>
<sequence length="297" mass="33582">MLINFFHGMVMAIADSVPGVSGGTLAFILGFYDKFIDSLHEFFGSQGEKRRQAFKYLFNLGLGWLFGLLLSIFFLSELFQREIYFMTSVFLGLTLMSLPFLISTEIKILRENKEDFYFIFLGLLIVVVLVIFRGKSKFIGDFDLINPNVFDYIYLFLAGGLAISAMVLPGISGSSILLIAGVYIPVVEALGEVMRFNFDKLMPLIVMTLGVLFGIFMSIRIIRQRMRNNRGKMMYLILGMIIGSLYAIVMGPTTFGGNPPLNLYNFSIPGFILGIFILFILEIIRILRLKEEKKTGH</sequence>
<feature type="transmembrane region" description="Helical" evidence="1">
    <location>
        <begin position="115"/>
        <end position="132"/>
    </location>
</feature>
<dbReference type="PANTHER" id="PTHR37308">
    <property type="entry name" value="INTEGRAL MEMBRANE PROTEIN"/>
    <property type="match status" value="1"/>
</dbReference>
<feature type="transmembrane region" description="Helical" evidence="1">
    <location>
        <begin position="53"/>
        <end position="76"/>
    </location>
</feature>
<feature type="transmembrane region" description="Helical" evidence="1">
    <location>
        <begin position="176"/>
        <end position="195"/>
    </location>
</feature>
<feature type="transmembrane region" description="Helical" evidence="1">
    <location>
        <begin position="6"/>
        <end position="32"/>
    </location>
</feature>
<feature type="transmembrane region" description="Helical" evidence="1">
    <location>
        <begin position="152"/>
        <end position="169"/>
    </location>
</feature>
<keyword evidence="1" id="KW-1133">Transmembrane helix</keyword>
<dbReference type="PATRIC" id="fig|54005.3.peg.1460"/>
<name>A0A133PJY1_9FIRM</name>
<feature type="transmembrane region" description="Helical" evidence="1">
    <location>
        <begin position="234"/>
        <end position="251"/>
    </location>
</feature>
<dbReference type="RefSeq" id="WP_060800509.1">
    <property type="nucleotide sequence ID" value="NZ_KQ957105.1"/>
</dbReference>
<dbReference type="Proteomes" id="UP000070174">
    <property type="component" value="Unassembled WGS sequence"/>
</dbReference>